<dbReference type="RefSeq" id="WP_089831253.1">
    <property type="nucleotide sequence ID" value="NZ_FNBN01000002.1"/>
</dbReference>
<dbReference type="PANTHER" id="PTHR47506:SF1">
    <property type="entry name" value="HTH-TYPE TRANSCRIPTIONAL REGULATOR YJDC"/>
    <property type="match status" value="1"/>
</dbReference>
<keyword evidence="1" id="KW-0805">Transcription regulation</keyword>
<evidence type="ECO:0000256" key="1">
    <source>
        <dbReference type="ARBA" id="ARBA00023015"/>
    </source>
</evidence>
<evidence type="ECO:0000256" key="3">
    <source>
        <dbReference type="ARBA" id="ARBA00023163"/>
    </source>
</evidence>
<evidence type="ECO:0000313" key="6">
    <source>
        <dbReference type="EMBL" id="SDF69833.1"/>
    </source>
</evidence>
<dbReference type="InterPro" id="IPR009057">
    <property type="entry name" value="Homeodomain-like_sf"/>
</dbReference>
<dbReference type="Pfam" id="PF00440">
    <property type="entry name" value="TetR_N"/>
    <property type="match status" value="1"/>
</dbReference>
<dbReference type="AlphaFoldDB" id="A0A1G7N716"/>
<evidence type="ECO:0000256" key="2">
    <source>
        <dbReference type="ARBA" id="ARBA00023125"/>
    </source>
</evidence>
<evidence type="ECO:0000313" key="7">
    <source>
        <dbReference type="Proteomes" id="UP000199045"/>
    </source>
</evidence>
<accession>A0A1G7N716</accession>
<reference evidence="6 7" key="1">
    <citation type="submission" date="2016-10" db="EMBL/GenBank/DDBJ databases">
        <authorList>
            <person name="de Groot N.N."/>
        </authorList>
    </citation>
    <scope>NUCLEOTIDE SEQUENCE [LARGE SCALE GENOMIC DNA]</scope>
    <source>
        <strain evidence="6 7">DSM 527</strain>
    </source>
</reference>
<dbReference type="PROSITE" id="PS50977">
    <property type="entry name" value="HTH_TETR_2"/>
    <property type="match status" value="1"/>
</dbReference>
<proteinExistence type="predicted"/>
<dbReference type="OrthoDB" id="9809772at2"/>
<dbReference type="InterPro" id="IPR001647">
    <property type="entry name" value="HTH_TetR"/>
</dbReference>
<gene>
    <name evidence="6" type="ORF">SAMN04488121_102690</name>
</gene>
<dbReference type="EMBL" id="FNBN01000002">
    <property type="protein sequence ID" value="SDF69833.1"/>
    <property type="molecule type" value="Genomic_DNA"/>
</dbReference>
<organism evidence="6 7">
    <name type="scientific">Chitinophaga filiformis</name>
    <name type="common">Myxococcus filiformis</name>
    <name type="synonym">Flexibacter filiformis</name>
    <dbReference type="NCBI Taxonomy" id="104663"/>
    <lineage>
        <taxon>Bacteria</taxon>
        <taxon>Pseudomonadati</taxon>
        <taxon>Bacteroidota</taxon>
        <taxon>Chitinophagia</taxon>
        <taxon>Chitinophagales</taxon>
        <taxon>Chitinophagaceae</taxon>
        <taxon>Chitinophaga</taxon>
    </lineage>
</organism>
<evidence type="ECO:0000259" key="5">
    <source>
        <dbReference type="PROSITE" id="PS50977"/>
    </source>
</evidence>
<feature type="domain" description="HTH tetR-type" evidence="5">
    <location>
        <begin position="2"/>
        <end position="62"/>
    </location>
</feature>
<dbReference type="GO" id="GO:0003677">
    <property type="term" value="F:DNA binding"/>
    <property type="evidence" value="ECO:0007669"/>
    <property type="project" value="UniProtKB-UniRule"/>
</dbReference>
<sequence>MQDTKDRIVSLADQLIKSRGYNAFSYKDISDPLEIKNAAIHYHFPTKTDLGVAVIDVELQQFMASTGKLAAQPEDKQLKFLFDTFSRKNKEGLVCLMGSLSPDYETLPEPLQDKITDLSSAILEWTSGCLERGREKGLFRFEGEPSDRALLVISNLLASLLLSRVMGSKVFGRITHQLLRDLGAGK</sequence>
<dbReference type="InterPro" id="IPR036271">
    <property type="entry name" value="Tet_transcr_reg_TetR-rel_C_sf"/>
</dbReference>
<keyword evidence="2 4" id="KW-0238">DNA-binding</keyword>
<dbReference type="PANTHER" id="PTHR47506">
    <property type="entry name" value="TRANSCRIPTIONAL REGULATORY PROTEIN"/>
    <property type="match status" value="1"/>
</dbReference>
<protein>
    <submittedName>
        <fullName evidence="6">Transcriptional regulator, TetR family</fullName>
    </submittedName>
</protein>
<keyword evidence="3" id="KW-0804">Transcription</keyword>
<dbReference type="Proteomes" id="UP000199045">
    <property type="component" value="Unassembled WGS sequence"/>
</dbReference>
<dbReference type="SUPFAM" id="SSF48498">
    <property type="entry name" value="Tetracyclin repressor-like, C-terminal domain"/>
    <property type="match status" value="1"/>
</dbReference>
<dbReference type="SUPFAM" id="SSF46689">
    <property type="entry name" value="Homeodomain-like"/>
    <property type="match status" value="1"/>
</dbReference>
<name>A0A1G7N716_CHIFI</name>
<evidence type="ECO:0000256" key="4">
    <source>
        <dbReference type="PROSITE-ProRule" id="PRU00335"/>
    </source>
</evidence>
<feature type="DNA-binding region" description="H-T-H motif" evidence="4">
    <location>
        <begin position="25"/>
        <end position="44"/>
    </location>
</feature>
<dbReference type="STRING" id="104663.SAMN04488121_102690"/>
<dbReference type="Gene3D" id="1.10.357.10">
    <property type="entry name" value="Tetracycline Repressor, domain 2"/>
    <property type="match status" value="1"/>
</dbReference>